<name>A0A2A4ETW9_9BURK</name>
<dbReference type="AlphaFoldDB" id="A0A2A4ETW9"/>
<evidence type="ECO:0000313" key="3">
    <source>
        <dbReference type="EMBL" id="PCE23539.1"/>
    </source>
</evidence>
<evidence type="ECO:0000313" key="5">
    <source>
        <dbReference type="Proteomes" id="UP001469089"/>
    </source>
</evidence>
<sequence>MTAPLVAITVADTDDADFDALLSEGLDRFNIDTTGINDKRPLTVRVTDPATGEVGGITGRTSLGVLFIDLFYLPPSLRGSGIGSTLLARAEEEGRRRGCHTGFLYTISFQAPDFYARYGWRAFGDIASNPPGTRRVFMTKNLNDA</sequence>
<accession>A0A2A4ETW9</accession>
<proteinExistence type="predicted"/>
<evidence type="ECO:0000259" key="1">
    <source>
        <dbReference type="PROSITE" id="PS51186"/>
    </source>
</evidence>
<dbReference type="OrthoDB" id="9787920at2"/>
<comment type="caution">
    <text evidence="3">The sequence shown here is derived from an EMBL/GenBank/DDBJ whole genome shotgun (WGS) entry which is preliminary data.</text>
</comment>
<dbReference type="EMBL" id="JAOALG010000002">
    <property type="protein sequence ID" value="MEQ5844110.1"/>
    <property type="molecule type" value="Genomic_DNA"/>
</dbReference>
<protein>
    <submittedName>
        <fullName evidence="3">GNAT family N-acetyltransferase</fullName>
    </submittedName>
</protein>
<dbReference type="Proteomes" id="UP000218022">
    <property type="component" value="Unassembled WGS sequence"/>
</dbReference>
<dbReference type="GO" id="GO:0016747">
    <property type="term" value="F:acyltransferase activity, transferring groups other than amino-acyl groups"/>
    <property type="evidence" value="ECO:0007669"/>
    <property type="project" value="InterPro"/>
</dbReference>
<dbReference type="RefSeq" id="WP_096725470.1">
    <property type="nucleotide sequence ID" value="NZ_JAOALG010000002.1"/>
</dbReference>
<reference evidence="2" key="2">
    <citation type="submission" date="2022-09" db="EMBL/GenBank/DDBJ databases">
        <authorList>
            <person name="Fergusson C."/>
            <person name="Paulo B.S."/>
            <person name="Eustaquio A.S."/>
            <person name="Linington R."/>
        </authorList>
    </citation>
    <scope>NUCLEOTIDE SEQUENCE</scope>
    <source>
        <strain evidence="2">RL17-338-BIF-B</strain>
    </source>
</reference>
<dbReference type="CDD" id="cd04301">
    <property type="entry name" value="NAT_SF"/>
    <property type="match status" value="1"/>
</dbReference>
<dbReference type="InterPro" id="IPR000182">
    <property type="entry name" value="GNAT_dom"/>
</dbReference>
<evidence type="ECO:0000313" key="4">
    <source>
        <dbReference type="Proteomes" id="UP000218022"/>
    </source>
</evidence>
<evidence type="ECO:0000313" key="2">
    <source>
        <dbReference type="EMBL" id="MEQ5844110.1"/>
    </source>
</evidence>
<dbReference type="InterPro" id="IPR016181">
    <property type="entry name" value="Acyl_CoA_acyltransferase"/>
</dbReference>
<dbReference type="Gene3D" id="3.40.630.30">
    <property type="match status" value="1"/>
</dbReference>
<dbReference type="Proteomes" id="UP001469089">
    <property type="component" value="Unassembled WGS sequence"/>
</dbReference>
<dbReference type="EMBL" id="MTZV01000006">
    <property type="protein sequence ID" value="PCE23539.1"/>
    <property type="molecule type" value="Genomic_DNA"/>
</dbReference>
<keyword evidence="5" id="KW-1185">Reference proteome</keyword>
<reference evidence="2 5" key="3">
    <citation type="journal article" date="2024" name="Chem. Sci.">
        <title>Discovery of a lagriamide polyketide by integrated genome mining, isotopic labeling, and untargeted metabolomics.</title>
        <authorList>
            <person name="Fergusson C.H."/>
            <person name="Saulog J."/>
            <person name="Paulo B.S."/>
            <person name="Wilson D.M."/>
            <person name="Liu D.Y."/>
            <person name="Morehouse N.J."/>
            <person name="Waterworth S."/>
            <person name="Barkei J."/>
            <person name="Gray C.A."/>
            <person name="Kwan J.C."/>
            <person name="Eustaquio A.S."/>
            <person name="Linington R.G."/>
        </authorList>
    </citation>
    <scope>NUCLEOTIDE SEQUENCE [LARGE SCALE GENOMIC DNA]</scope>
    <source>
        <strain evidence="2 5">RL17-338-BIF-B</strain>
    </source>
</reference>
<dbReference type="PROSITE" id="PS51186">
    <property type="entry name" value="GNAT"/>
    <property type="match status" value="1"/>
</dbReference>
<reference evidence="3 4" key="1">
    <citation type="submission" date="2017-01" db="EMBL/GenBank/DDBJ databases">
        <title>Whole-Genome Shotgun Sequencing of Two beta-Proteobacterial Species in Search of the Bulgecin Biosynthetic Cluster.</title>
        <authorList>
            <person name="Horsman M.E."/>
            <person name="Marous D.R."/>
            <person name="Li R."/>
            <person name="Oliver R.A."/>
            <person name="Byun B."/>
            <person name="Emrich S.J."/>
            <person name="Boggess B."/>
            <person name="Townsend C.A."/>
            <person name="Mobashery S."/>
        </authorList>
    </citation>
    <scope>NUCLEOTIDE SEQUENCE [LARGE SCALE GENOMIC DNA]</scope>
    <source>
        <strain evidence="3 4">ATCC 31363</strain>
    </source>
</reference>
<dbReference type="Pfam" id="PF00583">
    <property type="entry name" value="Acetyltransf_1"/>
    <property type="match status" value="1"/>
</dbReference>
<keyword evidence="3" id="KW-0808">Transferase</keyword>
<dbReference type="SUPFAM" id="SSF55729">
    <property type="entry name" value="Acyl-CoA N-acyltransferases (Nat)"/>
    <property type="match status" value="1"/>
</dbReference>
<feature type="domain" description="N-acetyltransferase" evidence="1">
    <location>
        <begin position="8"/>
        <end position="143"/>
    </location>
</feature>
<gene>
    <name evidence="3" type="ORF">BWP39_28065</name>
    <name evidence="2" type="ORF">N0A02_32115</name>
</gene>
<organism evidence="3 4">
    <name type="scientific">Paraburkholderia acidicola</name>
    <dbReference type="NCBI Taxonomy" id="1912599"/>
    <lineage>
        <taxon>Bacteria</taxon>
        <taxon>Pseudomonadati</taxon>
        <taxon>Pseudomonadota</taxon>
        <taxon>Betaproteobacteria</taxon>
        <taxon>Burkholderiales</taxon>
        <taxon>Burkholderiaceae</taxon>
        <taxon>Paraburkholderia</taxon>
    </lineage>
</organism>